<feature type="domain" description="NusG-like N-terminal" evidence="4">
    <location>
        <begin position="41"/>
        <end position="138"/>
    </location>
</feature>
<keyword evidence="2" id="KW-0805">Transcription regulation</keyword>
<dbReference type="InterPro" id="IPR036735">
    <property type="entry name" value="NGN_dom_sf"/>
</dbReference>
<accession>A0A9Q4A8Y3</accession>
<dbReference type="CDD" id="cd09892">
    <property type="entry name" value="NGN_SP_RfaH"/>
    <property type="match status" value="1"/>
</dbReference>
<gene>
    <name evidence="5" type="ORF">GIV53_23880</name>
</gene>
<evidence type="ECO:0000259" key="4">
    <source>
        <dbReference type="SMART" id="SM00738"/>
    </source>
</evidence>
<dbReference type="Proteomes" id="UP000814010">
    <property type="component" value="Unassembled WGS sequence"/>
</dbReference>
<evidence type="ECO:0000313" key="5">
    <source>
        <dbReference type="EMBL" id="MCF5632268.1"/>
    </source>
</evidence>
<dbReference type="EMBL" id="WKAE01000408">
    <property type="protein sequence ID" value="MCF5632268.1"/>
    <property type="molecule type" value="Genomic_DNA"/>
</dbReference>
<dbReference type="SUPFAM" id="SSF82679">
    <property type="entry name" value="N-utilization substance G protein NusG, N-terminal domain"/>
    <property type="match status" value="1"/>
</dbReference>
<sequence>MNSKRSLLSRTYLRDKRAMDGEFSGSYSEKPEGLPLEKKAKKEWYLVQCKSGQDSRAEENLTAQGYTNFRPIINNSNHSGTNFKHPQSLFPGYLFIHLSTADNWEPIRSTKGVLTVVKFGGRAHAVKNEIIQDIKNRARFLNSLKPVNPENEKAVSGYSSSEITTVLSAKSHEERTLLLVSFLHSESLKK</sequence>
<dbReference type="SMART" id="SM00738">
    <property type="entry name" value="NGN"/>
    <property type="match status" value="1"/>
</dbReference>
<dbReference type="GO" id="GO:0031564">
    <property type="term" value="P:transcription antitermination"/>
    <property type="evidence" value="ECO:0007669"/>
    <property type="project" value="UniProtKB-KW"/>
</dbReference>
<dbReference type="GO" id="GO:0005829">
    <property type="term" value="C:cytosol"/>
    <property type="evidence" value="ECO:0007669"/>
    <property type="project" value="TreeGrafter"/>
</dbReference>
<dbReference type="GO" id="GO:0006354">
    <property type="term" value="P:DNA-templated transcription elongation"/>
    <property type="evidence" value="ECO:0007669"/>
    <property type="project" value="InterPro"/>
</dbReference>
<protein>
    <submittedName>
        <fullName evidence="5">Transcription/translation regulatory transformer protein RfaH</fullName>
    </submittedName>
</protein>
<dbReference type="PANTHER" id="PTHR30265:SF7">
    <property type="entry name" value="TRANSCRIPTION ANTITERMINATION PROTEIN RFAH"/>
    <property type="match status" value="1"/>
</dbReference>
<evidence type="ECO:0000256" key="3">
    <source>
        <dbReference type="ARBA" id="ARBA00023163"/>
    </source>
</evidence>
<keyword evidence="3" id="KW-0804">Transcription</keyword>
<evidence type="ECO:0000256" key="2">
    <source>
        <dbReference type="ARBA" id="ARBA00023015"/>
    </source>
</evidence>
<evidence type="ECO:0000256" key="1">
    <source>
        <dbReference type="ARBA" id="ARBA00022814"/>
    </source>
</evidence>
<dbReference type="Gene3D" id="3.30.70.940">
    <property type="entry name" value="NusG, N-terminal domain"/>
    <property type="match status" value="1"/>
</dbReference>
<dbReference type="AlphaFoldDB" id="A0A9Q4A8Y3"/>
<reference evidence="5" key="1">
    <citation type="submission" date="2019-11" db="EMBL/GenBank/DDBJ databases">
        <title>Epiphytic Pseudomonas syringae from cherry orchards.</title>
        <authorList>
            <person name="Hulin M.T."/>
        </authorList>
    </citation>
    <scope>NUCLEOTIDE SEQUENCE</scope>
    <source>
        <strain evidence="5">PA-2-5E</strain>
    </source>
</reference>
<dbReference type="Pfam" id="PF02357">
    <property type="entry name" value="NusG"/>
    <property type="match status" value="1"/>
</dbReference>
<dbReference type="InterPro" id="IPR006645">
    <property type="entry name" value="NGN-like_dom"/>
</dbReference>
<comment type="caution">
    <text evidence="5">The sequence shown here is derived from an EMBL/GenBank/DDBJ whole genome shotgun (WGS) entry which is preliminary data.</text>
</comment>
<proteinExistence type="predicted"/>
<keyword evidence="1" id="KW-0889">Transcription antitermination</keyword>
<organism evidence="5 6">
    <name type="scientific">Pseudomonas syringae</name>
    <dbReference type="NCBI Taxonomy" id="317"/>
    <lineage>
        <taxon>Bacteria</taxon>
        <taxon>Pseudomonadati</taxon>
        <taxon>Pseudomonadota</taxon>
        <taxon>Gammaproteobacteria</taxon>
        <taxon>Pseudomonadales</taxon>
        <taxon>Pseudomonadaceae</taxon>
        <taxon>Pseudomonas</taxon>
    </lineage>
</organism>
<dbReference type="PANTHER" id="PTHR30265">
    <property type="entry name" value="RHO-INTERACTING TRANSCRIPTION TERMINATION FACTOR NUSG"/>
    <property type="match status" value="1"/>
</dbReference>
<dbReference type="InterPro" id="IPR043425">
    <property type="entry name" value="NusG-like"/>
</dbReference>
<name>A0A9Q4A8Y3_PSESX</name>
<evidence type="ECO:0000313" key="6">
    <source>
        <dbReference type="Proteomes" id="UP000814010"/>
    </source>
</evidence>